<gene>
    <name evidence="1" type="ORF">AB205_0110750</name>
</gene>
<feature type="non-terminal residue" evidence="1">
    <location>
        <position position="1"/>
    </location>
</feature>
<evidence type="ECO:0000313" key="1">
    <source>
        <dbReference type="EMBL" id="PIO37263.1"/>
    </source>
</evidence>
<protein>
    <submittedName>
        <fullName evidence="1">Uncharacterized protein</fullName>
    </submittedName>
</protein>
<name>A0A2G9SCL3_AQUCT</name>
<feature type="non-terminal residue" evidence="1">
    <location>
        <position position="92"/>
    </location>
</feature>
<organism evidence="1 2">
    <name type="scientific">Aquarana catesbeiana</name>
    <name type="common">American bullfrog</name>
    <name type="synonym">Rana catesbeiana</name>
    <dbReference type="NCBI Taxonomy" id="8400"/>
    <lineage>
        <taxon>Eukaryota</taxon>
        <taxon>Metazoa</taxon>
        <taxon>Chordata</taxon>
        <taxon>Craniata</taxon>
        <taxon>Vertebrata</taxon>
        <taxon>Euteleostomi</taxon>
        <taxon>Amphibia</taxon>
        <taxon>Batrachia</taxon>
        <taxon>Anura</taxon>
        <taxon>Neobatrachia</taxon>
        <taxon>Ranoidea</taxon>
        <taxon>Ranidae</taxon>
        <taxon>Aquarana</taxon>
    </lineage>
</organism>
<dbReference type="AlphaFoldDB" id="A0A2G9SCL3"/>
<reference evidence="2" key="1">
    <citation type="journal article" date="2017" name="Nat. Commun.">
        <title>The North American bullfrog draft genome provides insight into hormonal regulation of long noncoding RNA.</title>
        <authorList>
            <person name="Hammond S.A."/>
            <person name="Warren R.L."/>
            <person name="Vandervalk B.P."/>
            <person name="Kucuk E."/>
            <person name="Khan H."/>
            <person name="Gibb E.A."/>
            <person name="Pandoh P."/>
            <person name="Kirk H."/>
            <person name="Zhao Y."/>
            <person name="Jones M."/>
            <person name="Mungall A.J."/>
            <person name="Coope R."/>
            <person name="Pleasance S."/>
            <person name="Moore R.A."/>
            <person name="Holt R.A."/>
            <person name="Round J.M."/>
            <person name="Ohora S."/>
            <person name="Walle B.V."/>
            <person name="Veldhoen N."/>
            <person name="Helbing C.C."/>
            <person name="Birol I."/>
        </authorList>
    </citation>
    <scope>NUCLEOTIDE SEQUENCE [LARGE SCALE GENOMIC DNA]</scope>
</reference>
<dbReference type="OrthoDB" id="2449818at2759"/>
<dbReference type="Gene3D" id="3.30.190.20">
    <property type="match status" value="1"/>
</dbReference>
<dbReference type="SUPFAM" id="SSF56808">
    <property type="entry name" value="Ribosomal protein L1"/>
    <property type="match status" value="1"/>
</dbReference>
<sequence length="92" mass="10339">CEGGSTGVKKEEEKVSAIQLQISLKNDDPQKDKRFSGTVRLKSTPRPKFSHCDEAKAVDLLHVDIEALKKLNKNKKLVKKLFGLQITYRADS</sequence>
<evidence type="ECO:0000313" key="2">
    <source>
        <dbReference type="Proteomes" id="UP000228934"/>
    </source>
</evidence>
<accession>A0A2G9SCL3</accession>
<dbReference type="InterPro" id="IPR023674">
    <property type="entry name" value="Ribosomal_uL1-like"/>
</dbReference>
<keyword evidence="2" id="KW-1185">Reference proteome</keyword>
<dbReference type="Proteomes" id="UP000228934">
    <property type="component" value="Unassembled WGS sequence"/>
</dbReference>
<proteinExistence type="predicted"/>
<dbReference type="EMBL" id="KV925364">
    <property type="protein sequence ID" value="PIO37263.1"/>
    <property type="molecule type" value="Genomic_DNA"/>
</dbReference>